<evidence type="ECO:0000256" key="3">
    <source>
        <dbReference type="ARBA" id="ARBA00023027"/>
    </source>
</evidence>
<dbReference type="Proteomes" id="UP000236197">
    <property type="component" value="Unassembled WGS sequence"/>
</dbReference>
<reference evidence="7" key="1">
    <citation type="submission" date="2018-01" db="EMBL/GenBank/DDBJ databases">
        <title>Rubneribacter badeniensis gen. nov., sp. nov., and Colonibacter rubneri, gen. nov., sp. nov., WGS of new members of the Eggerthellaceae.</title>
        <authorList>
            <person name="Danylec N."/>
            <person name="Stoll D.A."/>
            <person name="Doetsch A."/>
            <person name="Kulling S.E."/>
            <person name="Huch M."/>
        </authorList>
    </citation>
    <scope>NUCLEOTIDE SEQUENCE [LARGE SCALE GENOMIC DNA]</scope>
    <source>
        <strain evidence="7">ResAG-96</strain>
    </source>
</reference>
<keyword evidence="7" id="KW-1185">Reference proteome</keyword>
<evidence type="ECO:0000259" key="5">
    <source>
        <dbReference type="Pfam" id="PF25137"/>
    </source>
</evidence>
<keyword evidence="2" id="KW-0560">Oxidoreductase</keyword>
<evidence type="ECO:0000259" key="4">
    <source>
        <dbReference type="Pfam" id="PF00465"/>
    </source>
</evidence>
<dbReference type="Pfam" id="PF00465">
    <property type="entry name" value="Fe-ADH"/>
    <property type="match status" value="1"/>
</dbReference>
<dbReference type="InterPro" id="IPR018211">
    <property type="entry name" value="ADH_Fe_CS"/>
</dbReference>
<dbReference type="Pfam" id="PF25137">
    <property type="entry name" value="ADH_Fe_C"/>
    <property type="match status" value="1"/>
</dbReference>
<dbReference type="FunFam" id="1.20.1090.10:FF:000001">
    <property type="entry name" value="Aldehyde-alcohol dehydrogenase"/>
    <property type="match status" value="1"/>
</dbReference>
<dbReference type="OrthoDB" id="323926at2"/>
<gene>
    <name evidence="6" type="ORF">C2L71_01700</name>
</gene>
<dbReference type="InterPro" id="IPR039697">
    <property type="entry name" value="Alcohol_dehydrogenase_Fe"/>
</dbReference>
<dbReference type="PROSITE" id="PS00913">
    <property type="entry name" value="ADH_IRON_1"/>
    <property type="match status" value="1"/>
</dbReference>
<dbReference type="AlphaFoldDB" id="A0A2K2UF03"/>
<dbReference type="Gene3D" id="1.20.1090.10">
    <property type="entry name" value="Dehydroquinate synthase-like - alpha domain"/>
    <property type="match status" value="1"/>
</dbReference>
<evidence type="ECO:0000313" key="7">
    <source>
        <dbReference type="Proteomes" id="UP000236197"/>
    </source>
</evidence>
<comment type="caution">
    <text evidence="6">The sequence shown here is derived from an EMBL/GenBank/DDBJ whole genome shotgun (WGS) entry which is preliminary data.</text>
</comment>
<proteinExistence type="inferred from homology"/>
<dbReference type="PANTHER" id="PTHR11496:SF102">
    <property type="entry name" value="ALCOHOL DEHYDROGENASE 4"/>
    <property type="match status" value="1"/>
</dbReference>
<dbReference type="GO" id="GO:0004022">
    <property type="term" value="F:alcohol dehydrogenase (NAD+) activity"/>
    <property type="evidence" value="ECO:0007669"/>
    <property type="project" value="UniProtKB-ARBA"/>
</dbReference>
<evidence type="ECO:0000313" key="6">
    <source>
        <dbReference type="EMBL" id="PNV68720.1"/>
    </source>
</evidence>
<feature type="domain" description="Fe-containing alcohol dehydrogenase-like C-terminal" evidence="5">
    <location>
        <begin position="189"/>
        <end position="395"/>
    </location>
</feature>
<evidence type="ECO:0000256" key="2">
    <source>
        <dbReference type="ARBA" id="ARBA00023002"/>
    </source>
</evidence>
<accession>A0A2K2UF03</accession>
<sequence length="400" mass="41731">MNAFEFCCPTKIVCGAHALDKLLDELADRGVAHPLVMTDAGLVKLDVAAKLTDVLDAAGVAYEVFDQVPPDSSMDVVNEVARLYAERGCDGFVAIGGGSVIDTTKGAAASLACEGVDFATLQGSEILHADLPPFIAVPTTAGTGSEVTLVAVVADTKKHAKLSFTSYKLVPHAAILDPALTASLPPKLTATTGMDALTHAVEAYTSIQKNPVSDAFAVKAIELIAANLPTACRDGANVDARTSLALGSLMAGAAFSNAMVGIVHALGHSLGGLCHIPHGQAMMMLLPHCVAFNVKRGIHKGLYGELLPHLAPARAAGLSPDASDEERDRAFSEHLFSLNDLYHERYGVPLTLSELGVARDQLPAVAKQARYDGAALYNVTEITLEDALEILDAAFGASAR</sequence>
<dbReference type="SUPFAM" id="SSF56796">
    <property type="entry name" value="Dehydroquinate synthase-like"/>
    <property type="match status" value="1"/>
</dbReference>
<dbReference type="FunFam" id="3.40.50.1970:FF:000003">
    <property type="entry name" value="Alcohol dehydrogenase, iron-containing"/>
    <property type="match status" value="1"/>
</dbReference>
<dbReference type="InterPro" id="IPR001670">
    <property type="entry name" value="ADH_Fe/GldA"/>
</dbReference>
<feature type="domain" description="Alcohol dehydrogenase iron-type/glycerol dehydrogenase GldA" evidence="4">
    <location>
        <begin position="9"/>
        <end position="178"/>
    </location>
</feature>
<keyword evidence="3" id="KW-0520">NAD</keyword>
<comment type="similarity">
    <text evidence="1">Belongs to the iron-containing alcohol dehydrogenase family.</text>
</comment>
<name>A0A2K2UF03_9ACTN</name>
<dbReference type="InterPro" id="IPR056798">
    <property type="entry name" value="ADH_Fe_C"/>
</dbReference>
<dbReference type="PROSITE" id="PS00060">
    <property type="entry name" value="ADH_IRON_2"/>
    <property type="match status" value="1"/>
</dbReference>
<dbReference type="Gene3D" id="3.40.50.1970">
    <property type="match status" value="1"/>
</dbReference>
<evidence type="ECO:0000256" key="1">
    <source>
        <dbReference type="ARBA" id="ARBA00007358"/>
    </source>
</evidence>
<dbReference type="GO" id="GO:0046872">
    <property type="term" value="F:metal ion binding"/>
    <property type="evidence" value="ECO:0007669"/>
    <property type="project" value="InterPro"/>
</dbReference>
<dbReference type="RefSeq" id="WP_103264046.1">
    <property type="nucleotide sequence ID" value="NZ_CABMLE010000001.1"/>
</dbReference>
<dbReference type="CDD" id="cd14865">
    <property type="entry name" value="Fe-ADH-like"/>
    <property type="match status" value="1"/>
</dbReference>
<protein>
    <submittedName>
        <fullName evidence="6">Alcohol dehydrogenase</fullName>
    </submittedName>
</protein>
<dbReference type="EMBL" id="PPEK01000001">
    <property type="protein sequence ID" value="PNV68720.1"/>
    <property type="molecule type" value="Genomic_DNA"/>
</dbReference>
<organism evidence="6 7">
    <name type="scientific">Enteroscipio rubneri</name>
    <dbReference type="NCBI Taxonomy" id="2070686"/>
    <lineage>
        <taxon>Bacteria</taxon>
        <taxon>Bacillati</taxon>
        <taxon>Actinomycetota</taxon>
        <taxon>Coriobacteriia</taxon>
        <taxon>Eggerthellales</taxon>
        <taxon>Eggerthellaceae</taxon>
        <taxon>Enteroscipio</taxon>
    </lineage>
</organism>
<dbReference type="PANTHER" id="PTHR11496">
    <property type="entry name" value="ALCOHOL DEHYDROGENASE"/>
    <property type="match status" value="1"/>
</dbReference>